<evidence type="ECO:0000313" key="3">
    <source>
        <dbReference type="Proteomes" id="UP000503505"/>
    </source>
</evidence>
<dbReference type="Gene3D" id="3.40.50.11290">
    <property type="match status" value="1"/>
</dbReference>
<protein>
    <submittedName>
        <fullName evidence="2">Circularly permuted type 2 ATP-grasp protein</fullName>
    </submittedName>
</protein>
<dbReference type="Pfam" id="PF14403">
    <property type="entry name" value="CP_ATPgrasp_2"/>
    <property type="match status" value="1"/>
</dbReference>
<dbReference type="InterPro" id="IPR016450">
    <property type="entry name" value="UCP005522"/>
</dbReference>
<dbReference type="SUPFAM" id="SSF56059">
    <property type="entry name" value="Glutathione synthetase ATP-binding domain-like"/>
    <property type="match status" value="1"/>
</dbReference>
<name>A0AAE6WU17_9GAMM</name>
<evidence type="ECO:0000259" key="1">
    <source>
        <dbReference type="Pfam" id="PF14403"/>
    </source>
</evidence>
<dbReference type="AlphaFoldDB" id="A0AAE6WU17"/>
<dbReference type="PIRSF" id="PIRSF005522">
    <property type="entry name" value="UCP005522"/>
    <property type="match status" value="1"/>
</dbReference>
<organism evidence="2 3">
    <name type="scientific">Acinetobacter schindleri</name>
    <dbReference type="NCBI Taxonomy" id="108981"/>
    <lineage>
        <taxon>Bacteria</taxon>
        <taxon>Pseudomonadati</taxon>
        <taxon>Pseudomonadota</taxon>
        <taxon>Gammaproteobacteria</taxon>
        <taxon>Moraxellales</taxon>
        <taxon>Moraxellaceae</taxon>
        <taxon>Acinetobacter</taxon>
    </lineage>
</organism>
<feature type="domain" description="Circularly permuted ATP-grasp type 2" evidence="1">
    <location>
        <begin position="118"/>
        <end position="492"/>
    </location>
</feature>
<sequence>MLKETQDTNITTTIENFTTTAINTNFTESKDTVATHTGKPLQVLQQMASKFFNEMRDDQNMNGLAGQKIEEWLSKHTLDELNTLNKLAKEHFLYEGITFTVYGDEEGTERTIPFDIIPRVIARKQWNMVALGCEQRVKALNLFLHDIYHQQDILKAGIVPELQVLTHEAYQPHMYQHSLKGSIYSQISGIDIIRDSKGEFYVLEDNLRTPSGVSYMLESRKISEKLMPGLFEQTPIAGVEQYPHLLKEILAENSAVDNPFIVVLTPGRFNSAYYEHAFLAREMDVPLVTSRDLYVENAKVYVKTIRGRQQVDVIYRRVDDAYIDPLCFKPDSTLGVPGLMSAYLQHNVVIANAPGTGVADDKSIYPYVDKMINFYLGEQPILKNVPTYQCREAEDLSYVLAHLDELVVKEAQGSGGYGMLIGPQASRQQIETFREKIMAAPHLYIAQPTLDLSVSPTLTNYGIAERHIDLRPFVLSSPYRTEIVPGGLTRVAMQAGSLVVNSSQGGGIKDTWIVDNLHS</sequence>
<dbReference type="InterPro" id="IPR051680">
    <property type="entry name" value="ATP-dep_Glu-Cys_Ligase-2"/>
</dbReference>
<dbReference type="PANTHER" id="PTHR34595:SF7">
    <property type="entry name" value="SLL1039 PROTEIN"/>
    <property type="match status" value="1"/>
</dbReference>
<gene>
    <name evidence="2" type="ORF">FSC10_06345</name>
</gene>
<dbReference type="InterPro" id="IPR025841">
    <property type="entry name" value="CP_ATPgrasp_2"/>
</dbReference>
<reference evidence="2 3" key="1">
    <citation type="submission" date="2019-09" db="EMBL/GenBank/DDBJ databases">
        <title>Non-baumannii Acinetobacter spp. carrying blaNDM-1 isolated in China.</title>
        <authorList>
            <person name="Cui C."/>
            <person name="Chen C."/>
            <person name="Sun J."/>
            <person name="Liu Y."/>
        </authorList>
    </citation>
    <scope>NUCLEOTIDE SEQUENCE [LARGE SCALE GENOMIC DNA]</scope>
    <source>
        <strain evidence="2 3">HZE23-1</strain>
    </source>
</reference>
<evidence type="ECO:0000313" key="2">
    <source>
        <dbReference type="EMBL" id="QIC67005.1"/>
    </source>
</evidence>
<proteinExistence type="predicted"/>
<dbReference type="EMBL" id="CP044463">
    <property type="protein sequence ID" value="QIC67005.1"/>
    <property type="molecule type" value="Genomic_DNA"/>
</dbReference>
<dbReference type="PANTHER" id="PTHR34595">
    <property type="entry name" value="BLR5612 PROTEIN"/>
    <property type="match status" value="1"/>
</dbReference>
<dbReference type="Proteomes" id="UP000503505">
    <property type="component" value="Chromosome"/>
</dbReference>
<dbReference type="RefSeq" id="WP_163171209.1">
    <property type="nucleotide sequence ID" value="NZ_CP044463.1"/>
</dbReference>
<accession>A0AAE6WU17</accession>
<dbReference type="Gene3D" id="3.30.1490.270">
    <property type="match status" value="1"/>
</dbReference>